<dbReference type="InterPro" id="IPR036390">
    <property type="entry name" value="WH_DNA-bd_sf"/>
</dbReference>
<organism evidence="6 7">
    <name type="scientific">Yinghuangia aomiensis</name>
    <dbReference type="NCBI Taxonomy" id="676205"/>
    <lineage>
        <taxon>Bacteria</taxon>
        <taxon>Bacillati</taxon>
        <taxon>Actinomycetota</taxon>
        <taxon>Actinomycetes</taxon>
        <taxon>Kitasatosporales</taxon>
        <taxon>Streptomycetaceae</taxon>
        <taxon>Yinghuangia</taxon>
    </lineage>
</organism>
<keyword evidence="1" id="KW-0805">Transcription regulation</keyword>
<dbReference type="InterPro" id="IPR005471">
    <property type="entry name" value="Tscrpt_reg_IclR_N"/>
</dbReference>
<proteinExistence type="predicted"/>
<feature type="domain" description="IclR-ED" evidence="5">
    <location>
        <begin position="68"/>
        <end position="249"/>
    </location>
</feature>
<name>A0ABP9I9E6_9ACTN</name>
<evidence type="ECO:0000256" key="3">
    <source>
        <dbReference type="ARBA" id="ARBA00023163"/>
    </source>
</evidence>
<keyword evidence="2" id="KW-0238">DNA-binding</keyword>
<reference evidence="7" key="1">
    <citation type="journal article" date="2019" name="Int. J. Syst. Evol. Microbiol.">
        <title>The Global Catalogue of Microorganisms (GCM) 10K type strain sequencing project: providing services to taxonomists for standard genome sequencing and annotation.</title>
        <authorList>
            <consortium name="The Broad Institute Genomics Platform"/>
            <consortium name="The Broad Institute Genome Sequencing Center for Infectious Disease"/>
            <person name="Wu L."/>
            <person name="Ma J."/>
        </authorList>
    </citation>
    <scope>NUCLEOTIDE SEQUENCE [LARGE SCALE GENOMIC DNA]</scope>
    <source>
        <strain evidence="7">JCM 17986</strain>
    </source>
</reference>
<dbReference type="SMART" id="SM00346">
    <property type="entry name" value="HTH_ICLR"/>
    <property type="match status" value="1"/>
</dbReference>
<protein>
    <submittedName>
        <fullName evidence="6">IclR family transcriptional regulator</fullName>
    </submittedName>
</protein>
<dbReference type="Gene3D" id="1.10.10.10">
    <property type="entry name" value="Winged helix-like DNA-binding domain superfamily/Winged helix DNA-binding domain"/>
    <property type="match status" value="1"/>
</dbReference>
<gene>
    <name evidence="6" type="ORF">GCM10023205_76270</name>
</gene>
<dbReference type="Pfam" id="PF09339">
    <property type="entry name" value="HTH_IclR"/>
    <property type="match status" value="1"/>
</dbReference>
<keyword evidence="3" id="KW-0804">Transcription</keyword>
<dbReference type="PROSITE" id="PS51077">
    <property type="entry name" value="HTH_ICLR"/>
    <property type="match status" value="1"/>
</dbReference>
<sequence length="255" mass="27753">MSTTRSTAAGKVLKVLSTFDREHQTQTLSEIAQRTDLPMSTAHRVVMELAGWGAIERGDDGSWHVGLRLWEIASGCPQTQILRDVALPFMQDLYEGTHENIQLAVREGTELVFVERIAGHRSVELLTMVGSRFPIGSTGMGRVLLAHAPRHIQDAVLDAPLRSWTPHTVTDPKTLRGQLVRIRREQVFVSDRQLSESTVAVAAAVRIGRTGPVTAALGIVIAAGNASRARGLREPALRAAFAISDELGRRAKTTG</sequence>
<evidence type="ECO:0000256" key="1">
    <source>
        <dbReference type="ARBA" id="ARBA00023015"/>
    </source>
</evidence>
<dbReference type="RefSeq" id="WP_345680450.1">
    <property type="nucleotide sequence ID" value="NZ_BAABHS010000047.1"/>
</dbReference>
<dbReference type="Proteomes" id="UP001500466">
    <property type="component" value="Unassembled WGS sequence"/>
</dbReference>
<dbReference type="InterPro" id="IPR014757">
    <property type="entry name" value="Tscrpt_reg_IclR_C"/>
</dbReference>
<evidence type="ECO:0000259" key="5">
    <source>
        <dbReference type="PROSITE" id="PS51078"/>
    </source>
</evidence>
<dbReference type="PROSITE" id="PS51078">
    <property type="entry name" value="ICLR_ED"/>
    <property type="match status" value="1"/>
</dbReference>
<dbReference type="InterPro" id="IPR036388">
    <property type="entry name" value="WH-like_DNA-bd_sf"/>
</dbReference>
<evidence type="ECO:0000313" key="7">
    <source>
        <dbReference type="Proteomes" id="UP001500466"/>
    </source>
</evidence>
<evidence type="ECO:0000259" key="4">
    <source>
        <dbReference type="PROSITE" id="PS51077"/>
    </source>
</evidence>
<feature type="domain" description="HTH iclR-type" evidence="4">
    <location>
        <begin position="6"/>
        <end position="67"/>
    </location>
</feature>
<dbReference type="Gene3D" id="3.30.450.40">
    <property type="match status" value="1"/>
</dbReference>
<comment type="caution">
    <text evidence="6">The sequence shown here is derived from an EMBL/GenBank/DDBJ whole genome shotgun (WGS) entry which is preliminary data.</text>
</comment>
<dbReference type="SUPFAM" id="SSF55781">
    <property type="entry name" value="GAF domain-like"/>
    <property type="match status" value="1"/>
</dbReference>
<dbReference type="Pfam" id="PF01614">
    <property type="entry name" value="IclR_C"/>
    <property type="match status" value="1"/>
</dbReference>
<keyword evidence="7" id="KW-1185">Reference proteome</keyword>
<evidence type="ECO:0000313" key="6">
    <source>
        <dbReference type="EMBL" id="GAA4992469.1"/>
    </source>
</evidence>
<dbReference type="PANTHER" id="PTHR30136">
    <property type="entry name" value="HELIX-TURN-HELIX TRANSCRIPTIONAL REGULATOR, ICLR FAMILY"/>
    <property type="match status" value="1"/>
</dbReference>
<dbReference type="PANTHER" id="PTHR30136:SF24">
    <property type="entry name" value="HTH-TYPE TRANSCRIPTIONAL REPRESSOR ALLR"/>
    <property type="match status" value="1"/>
</dbReference>
<dbReference type="InterPro" id="IPR050707">
    <property type="entry name" value="HTH_MetabolicPath_Reg"/>
</dbReference>
<accession>A0ABP9I9E6</accession>
<evidence type="ECO:0000256" key="2">
    <source>
        <dbReference type="ARBA" id="ARBA00023125"/>
    </source>
</evidence>
<dbReference type="SUPFAM" id="SSF46785">
    <property type="entry name" value="Winged helix' DNA-binding domain"/>
    <property type="match status" value="1"/>
</dbReference>
<dbReference type="InterPro" id="IPR029016">
    <property type="entry name" value="GAF-like_dom_sf"/>
</dbReference>
<dbReference type="EMBL" id="BAABHS010000047">
    <property type="protein sequence ID" value="GAA4992469.1"/>
    <property type="molecule type" value="Genomic_DNA"/>
</dbReference>